<accession>A0A0K0FDH7</accession>
<protein>
    <submittedName>
        <fullName evidence="2">Uncharacterized protein</fullName>
    </submittedName>
</protein>
<dbReference type="STRING" id="75913.A0A0K0FDH7"/>
<dbReference type="AlphaFoldDB" id="A0A0K0FDH7"/>
<dbReference type="WBParaSite" id="SVE_0690300.1">
    <property type="protein sequence ID" value="SVE_0690300.1"/>
    <property type="gene ID" value="SVE_0690300"/>
</dbReference>
<proteinExistence type="predicted"/>
<dbReference type="Proteomes" id="UP000035680">
    <property type="component" value="Unassembled WGS sequence"/>
</dbReference>
<reference evidence="1" key="1">
    <citation type="submission" date="2014-07" db="EMBL/GenBank/DDBJ databases">
        <authorList>
            <person name="Martin A.A"/>
            <person name="De Silva N."/>
        </authorList>
    </citation>
    <scope>NUCLEOTIDE SEQUENCE</scope>
</reference>
<sequence length="70" mass="8413">MKTNKGMVEERLVRVIIFYNNVKCGIRKETPLNMIKERMIHPPINEDERTCNSKFKKGELVMFKKRKEDE</sequence>
<organism evidence="1 2">
    <name type="scientific">Strongyloides venezuelensis</name>
    <name type="common">Threadworm</name>
    <dbReference type="NCBI Taxonomy" id="75913"/>
    <lineage>
        <taxon>Eukaryota</taxon>
        <taxon>Metazoa</taxon>
        <taxon>Ecdysozoa</taxon>
        <taxon>Nematoda</taxon>
        <taxon>Chromadorea</taxon>
        <taxon>Rhabditida</taxon>
        <taxon>Tylenchina</taxon>
        <taxon>Panagrolaimomorpha</taxon>
        <taxon>Strongyloidoidea</taxon>
        <taxon>Strongyloididae</taxon>
        <taxon>Strongyloides</taxon>
    </lineage>
</organism>
<keyword evidence="1" id="KW-1185">Reference proteome</keyword>
<evidence type="ECO:0000313" key="2">
    <source>
        <dbReference type="WBParaSite" id="SVE_0690300.1"/>
    </source>
</evidence>
<evidence type="ECO:0000313" key="1">
    <source>
        <dbReference type="Proteomes" id="UP000035680"/>
    </source>
</evidence>
<reference evidence="2" key="2">
    <citation type="submission" date="2015-08" db="UniProtKB">
        <authorList>
            <consortium name="WormBaseParasite"/>
        </authorList>
    </citation>
    <scope>IDENTIFICATION</scope>
</reference>
<name>A0A0K0FDH7_STRVS</name>